<dbReference type="PANTHER" id="PTHR30069">
    <property type="entry name" value="TONB-DEPENDENT OUTER MEMBRANE RECEPTOR"/>
    <property type="match status" value="1"/>
</dbReference>
<keyword evidence="4" id="KW-0812">Transmembrane</keyword>
<name>A0A316DHE8_9BACT</name>
<reference evidence="9 10" key="1">
    <citation type="submission" date="2018-05" db="EMBL/GenBank/DDBJ databases">
        <title>Genomic Encyclopedia of Archaeal and Bacterial Type Strains, Phase II (KMG-II): from individual species to whole genera.</title>
        <authorList>
            <person name="Goeker M."/>
        </authorList>
    </citation>
    <scope>NUCLEOTIDE SEQUENCE [LARGE SCALE GENOMIC DNA]</scope>
    <source>
        <strain evidence="9 10">DSM 22214</strain>
    </source>
</reference>
<evidence type="ECO:0000256" key="8">
    <source>
        <dbReference type="SAM" id="SignalP"/>
    </source>
</evidence>
<dbReference type="SUPFAM" id="SSF49464">
    <property type="entry name" value="Carboxypeptidase regulatory domain-like"/>
    <property type="match status" value="1"/>
</dbReference>
<comment type="subcellular location">
    <subcellularLocation>
        <location evidence="1">Cell outer membrane</location>
        <topology evidence="1">Multi-pass membrane protein</topology>
    </subcellularLocation>
</comment>
<gene>
    <name evidence="9" type="ORF">LV89_04317</name>
</gene>
<keyword evidence="9" id="KW-0675">Receptor</keyword>
<dbReference type="RefSeq" id="WP_109744975.1">
    <property type="nucleotide sequence ID" value="NZ_QGGO01000034.1"/>
</dbReference>
<dbReference type="Proteomes" id="UP000245489">
    <property type="component" value="Unassembled WGS sequence"/>
</dbReference>
<feature type="signal peptide" evidence="8">
    <location>
        <begin position="1"/>
        <end position="20"/>
    </location>
</feature>
<dbReference type="InterPro" id="IPR036942">
    <property type="entry name" value="Beta-barrel_TonB_sf"/>
</dbReference>
<evidence type="ECO:0000256" key="2">
    <source>
        <dbReference type="ARBA" id="ARBA00022448"/>
    </source>
</evidence>
<dbReference type="Gene3D" id="2.40.170.20">
    <property type="entry name" value="TonB-dependent receptor, beta-barrel domain"/>
    <property type="match status" value="1"/>
</dbReference>
<comment type="caution">
    <text evidence="9">The sequence shown here is derived from an EMBL/GenBank/DDBJ whole genome shotgun (WGS) entry which is preliminary data.</text>
</comment>
<evidence type="ECO:0000256" key="7">
    <source>
        <dbReference type="ARBA" id="ARBA00023237"/>
    </source>
</evidence>
<dbReference type="Pfam" id="PF13715">
    <property type="entry name" value="CarbopepD_reg_2"/>
    <property type="match status" value="1"/>
</dbReference>
<dbReference type="OrthoDB" id="9804995at2"/>
<evidence type="ECO:0000256" key="4">
    <source>
        <dbReference type="ARBA" id="ARBA00022692"/>
    </source>
</evidence>
<keyword evidence="6" id="KW-0472">Membrane</keyword>
<keyword evidence="10" id="KW-1185">Reference proteome</keyword>
<feature type="chain" id="PRO_5016254993" evidence="8">
    <location>
        <begin position="21"/>
        <end position="786"/>
    </location>
</feature>
<dbReference type="PANTHER" id="PTHR30069:SF29">
    <property type="entry name" value="HEMOGLOBIN AND HEMOGLOBIN-HAPTOGLOBIN-BINDING PROTEIN 1-RELATED"/>
    <property type="match status" value="1"/>
</dbReference>
<dbReference type="SUPFAM" id="SSF56935">
    <property type="entry name" value="Porins"/>
    <property type="match status" value="1"/>
</dbReference>
<organism evidence="9 10">
    <name type="scientific">Arcicella aurantiaca</name>
    <dbReference type="NCBI Taxonomy" id="591202"/>
    <lineage>
        <taxon>Bacteria</taxon>
        <taxon>Pseudomonadati</taxon>
        <taxon>Bacteroidota</taxon>
        <taxon>Cytophagia</taxon>
        <taxon>Cytophagales</taxon>
        <taxon>Flectobacillaceae</taxon>
        <taxon>Arcicella</taxon>
    </lineage>
</organism>
<dbReference type="GO" id="GO:0009279">
    <property type="term" value="C:cell outer membrane"/>
    <property type="evidence" value="ECO:0007669"/>
    <property type="project" value="UniProtKB-SubCell"/>
</dbReference>
<sequence length="786" mass="88480">MKTLTLLTLQLLLLFFGVTAQNSQTIRGRIEDDVTHTAIIGANIIIEGTNKGSSSDIDGNFKITDVPIGRHNIKISSVGFLPRQLNQLVVTAGKEVILNISLIEQVRELNEVNVKFDRQKEKSTTRNEMALISARSFNIDDTKKYAGALGDPSRMVANFAGVVGANDSRNDIVVRGNSPLGSLWMLEGLNIANPNHFGALVSTGGPVSMLNNNLLDKSDFLTGAFPAEYGNATSSVFDLRLRNGNDEKREFLAQMGFNGFEFGLEGPLSKKVSYLVNYRYSTLGVFKQLGLNIGTGSSTPIFQDLNFKINAILSKKSTLTFFGVGGSSSIDLLGNDIDTTKQDLYGNENVNTRVKYQTLIGGLSYHYKISTKVFTKLTFGISKTYQTYQGDSISMDTRQAFPNGESLFETQKYSLNWRTDYKINAQNTLALGLTSDFINFNLFNKRIYHGNQDKVYVNTNDNTNLIQGFTQFKHRFTNAFSVVGGLHFQKLLLNNKNAIEPRLAINYQFLPNHALSLGYGLHSQMQNIYAYFVQTPTSSGVKYTNKDLDFTKSHHIVLGYEYNISEHLRLKIETYYQKIMNVPVEMRASSYSALNSGASFAPTDNDSLVNNGVGRNYGLEFTLERFFDKNYYFLFTTSLYDAKYKGSDGIERNTAFNTHYVVNALAGKEFLLGRKKTNALNLNIKFTTSGGKYLTPLDLNTSKIKHEAVFDETKAFSEQQGGYFRIDLKASYRKEYHKSSLEFSLDLQNLTNHKNIFQQSFNRRTNSITNEYQQFFFPVPMIRYTF</sequence>
<dbReference type="Gene3D" id="2.60.40.1120">
    <property type="entry name" value="Carboxypeptidase-like, regulatory domain"/>
    <property type="match status" value="1"/>
</dbReference>
<accession>A0A316DHE8</accession>
<evidence type="ECO:0000256" key="3">
    <source>
        <dbReference type="ARBA" id="ARBA00022452"/>
    </source>
</evidence>
<dbReference type="EMBL" id="QGGO01000034">
    <property type="protein sequence ID" value="PWK17601.1"/>
    <property type="molecule type" value="Genomic_DNA"/>
</dbReference>
<protein>
    <submittedName>
        <fullName evidence="9">Outer membrane receptor protein involved in Fe transport</fullName>
    </submittedName>
</protein>
<evidence type="ECO:0000256" key="5">
    <source>
        <dbReference type="ARBA" id="ARBA00022729"/>
    </source>
</evidence>
<proteinExistence type="predicted"/>
<dbReference type="Gene3D" id="2.170.130.10">
    <property type="entry name" value="TonB-dependent receptor, plug domain"/>
    <property type="match status" value="1"/>
</dbReference>
<dbReference type="GO" id="GO:0044718">
    <property type="term" value="P:siderophore transmembrane transport"/>
    <property type="evidence" value="ECO:0007669"/>
    <property type="project" value="TreeGrafter"/>
</dbReference>
<dbReference type="InterPro" id="IPR037066">
    <property type="entry name" value="Plug_dom_sf"/>
</dbReference>
<evidence type="ECO:0000256" key="1">
    <source>
        <dbReference type="ARBA" id="ARBA00004571"/>
    </source>
</evidence>
<evidence type="ECO:0000256" key="6">
    <source>
        <dbReference type="ARBA" id="ARBA00023136"/>
    </source>
</evidence>
<evidence type="ECO:0000313" key="10">
    <source>
        <dbReference type="Proteomes" id="UP000245489"/>
    </source>
</evidence>
<keyword evidence="3" id="KW-1134">Transmembrane beta strand</keyword>
<dbReference type="AlphaFoldDB" id="A0A316DHE8"/>
<keyword evidence="5 8" id="KW-0732">Signal</keyword>
<evidence type="ECO:0000313" key="9">
    <source>
        <dbReference type="EMBL" id="PWK17601.1"/>
    </source>
</evidence>
<dbReference type="InterPro" id="IPR008969">
    <property type="entry name" value="CarboxyPept-like_regulatory"/>
</dbReference>
<keyword evidence="2" id="KW-0813">Transport</keyword>
<keyword evidence="7" id="KW-0998">Cell outer membrane</keyword>
<dbReference type="GO" id="GO:0015344">
    <property type="term" value="F:siderophore uptake transmembrane transporter activity"/>
    <property type="evidence" value="ECO:0007669"/>
    <property type="project" value="TreeGrafter"/>
</dbReference>
<dbReference type="InterPro" id="IPR039426">
    <property type="entry name" value="TonB-dep_rcpt-like"/>
</dbReference>